<protein>
    <submittedName>
        <fullName evidence="1">Uncharacterized protein</fullName>
    </submittedName>
</protein>
<proteinExistence type="predicted"/>
<gene>
    <name evidence="1" type="ORF">GN244_ATG02960</name>
</gene>
<evidence type="ECO:0000313" key="1">
    <source>
        <dbReference type="EMBL" id="KAF4044733.1"/>
    </source>
</evidence>
<keyword evidence="2" id="KW-1185">Reference proteome</keyword>
<organism evidence="1 2">
    <name type="scientific">Phytophthora infestans</name>
    <name type="common">Potato late blight agent</name>
    <name type="synonym">Botrytis infestans</name>
    <dbReference type="NCBI Taxonomy" id="4787"/>
    <lineage>
        <taxon>Eukaryota</taxon>
        <taxon>Sar</taxon>
        <taxon>Stramenopiles</taxon>
        <taxon>Oomycota</taxon>
        <taxon>Peronosporomycetes</taxon>
        <taxon>Peronosporales</taxon>
        <taxon>Peronosporaceae</taxon>
        <taxon>Phytophthora</taxon>
    </lineage>
</organism>
<sequence length="108" mass="12434">MEMRPCVKDRTKSCMRQHHSWRLPMVIYQCNVGEDLKSRVIVEAVRAFSESPSSPKADVANVQMLRSHCIDASLKFHFETAHDVQTVCRRKTRQGFRLGILGEESRMG</sequence>
<dbReference type="AlphaFoldDB" id="A0A833WKW0"/>
<name>A0A833WKW0_PHYIN</name>
<dbReference type="EMBL" id="WSZM01000062">
    <property type="protein sequence ID" value="KAF4044733.1"/>
    <property type="molecule type" value="Genomic_DNA"/>
</dbReference>
<accession>A0A833WKW0</accession>
<dbReference type="Proteomes" id="UP000602510">
    <property type="component" value="Unassembled WGS sequence"/>
</dbReference>
<comment type="caution">
    <text evidence="1">The sequence shown here is derived from an EMBL/GenBank/DDBJ whole genome shotgun (WGS) entry which is preliminary data.</text>
</comment>
<reference evidence="1" key="1">
    <citation type="submission" date="2020-04" db="EMBL/GenBank/DDBJ databases">
        <title>Hybrid Assembly of Korean Phytophthora infestans isolates.</title>
        <authorList>
            <person name="Prokchorchik M."/>
            <person name="Lee Y."/>
            <person name="Seo J."/>
            <person name="Cho J.-H."/>
            <person name="Park Y.-E."/>
            <person name="Jang D.-C."/>
            <person name="Im J.-S."/>
            <person name="Choi J.-G."/>
            <person name="Park H.-J."/>
            <person name="Lee G.-B."/>
            <person name="Lee Y.-G."/>
            <person name="Hong S.-Y."/>
            <person name="Cho K."/>
            <person name="Sohn K.H."/>
        </authorList>
    </citation>
    <scope>NUCLEOTIDE SEQUENCE</scope>
    <source>
        <strain evidence="1">KR_1_A1</strain>
    </source>
</reference>
<evidence type="ECO:0000313" key="2">
    <source>
        <dbReference type="Proteomes" id="UP000602510"/>
    </source>
</evidence>